<organism evidence="3 4">
    <name type="scientific">Helicobacter japonicus</name>
    <dbReference type="NCBI Taxonomy" id="425400"/>
    <lineage>
        <taxon>Bacteria</taxon>
        <taxon>Pseudomonadati</taxon>
        <taxon>Campylobacterota</taxon>
        <taxon>Epsilonproteobacteria</taxon>
        <taxon>Campylobacterales</taxon>
        <taxon>Helicobacteraceae</taxon>
        <taxon>Helicobacter</taxon>
    </lineage>
</organism>
<sequence>MTQTLSKTETQDFIKLYYSNPHNARFEQMIQECKQSVIQSIVIPFGLGKIIAAYDKVGGNVDTIHNSRQGVYATDKEKENYKQRGEYDSDKYHSHSKYIEINKKQTEFKESGQLKDYMTNEKVAKNAKTDLDHIVSAKEIHDDPGRVLAEIDGAELANTETNLKMTDSTINRSKKADSMESFLKKCDERLQKIEKLRNKENLTQSEEKELRKLEKLQKIDKQKAMDADKQARDEINAKINKQYYTSKKFVFNSARTSVNEGCKMGIQQALGIVIVEFFTAVLEEVEDIFKKGFYTCENFFESLKIRLKKISDKVKQALIGKYKEITKSFGDGFISGILSNLATTIINIFATTSTRLVRIIREGIFSFFKAIKLVLFPPENLTQEQVWYEAKKLIVSAIIVGLGVLIEQGIEAFLISLGLGSFANVLTSVFIGVLTGISLAMAMYWLDTHQKSIEQMRYEAISKLCAENLPQLIEEREEIEKLIESTHKERLITLESSFADCAIAIENNNDVAYTEALQEINKLWGAELKIKTIDDMKESLEKPNRTGKLQW</sequence>
<name>A0A4U8TRV7_9HELI</name>
<keyword evidence="1" id="KW-0175">Coiled coil</keyword>
<dbReference type="EMBL" id="JRMQ02000001">
    <property type="protein sequence ID" value="TLE03461.1"/>
    <property type="molecule type" value="Genomic_DNA"/>
</dbReference>
<dbReference type="RefSeq" id="WP_052061036.1">
    <property type="nucleotide sequence ID" value="NZ_CAJUDB010000012.1"/>
</dbReference>
<keyword evidence="2" id="KW-0812">Transmembrane</keyword>
<evidence type="ECO:0000313" key="4">
    <source>
        <dbReference type="Proteomes" id="UP000029707"/>
    </source>
</evidence>
<keyword evidence="2" id="KW-0472">Membrane</keyword>
<evidence type="ECO:0000313" key="3">
    <source>
        <dbReference type="EMBL" id="TLE03461.1"/>
    </source>
</evidence>
<protein>
    <submittedName>
        <fullName evidence="3">Lactate permease</fullName>
    </submittedName>
</protein>
<evidence type="ECO:0000256" key="2">
    <source>
        <dbReference type="SAM" id="Phobius"/>
    </source>
</evidence>
<keyword evidence="2" id="KW-1133">Transmembrane helix</keyword>
<dbReference type="Proteomes" id="UP000029707">
    <property type="component" value="Unassembled WGS sequence"/>
</dbReference>
<feature type="transmembrane region" description="Helical" evidence="2">
    <location>
        <begin position="393"/>
        <end position="419"/>
    </location>
</feature>
<keyword evidence="4" id="KW-1185">Reference proteome</keyword>
<comment type="caution">
    <text evidence="3">The sequence shown here is derived from an EMBL/GenBank/DDBJ whole genome shotgun (WGS) entry which is preliminary data.</text>
</comment>
<evidence type="ECO:0000256" key="1">
    <source>
        <dbReference type="SAM" id="Coils"/>
    </source>
</evidence>
<feature type="coiled-coil region" evidence="1">
    <location>
        <begin position="179"/>
        <end position="219"/>
    </location>
</feature>
<reference evidence="3 4" key="1">
    <citation type="journal article" date="2014" name="Genome Announc.">
        <title>Draft genome sequences of eight enterohepatic helicobacter species isolated from both laboratory and wild rodents.</title>
        <authorList>
            <person name="Sheh A."/>
            <person name="Shen Z."/>
            <person name="Fox J.G."/>
        </authorList>
    </citation>
    <scope>NUCLEOTIDE SEQUENCE [LARGE SCALE GENOMIC DNA]</scope>
    <source>
        <strain evidence="3 4">MIT 01-6451</strain>
    </source>
</reference>
<dbReference type="AlphaFoldDB" id="A0A4U8TRV7"/>
<dbReference type="OrthoDB" id="5353695at2"/>
<proteinExistence type="predicted"/>
<feature type="transmembrane region" description="Helical" evidence="2">
    <location>
        <begin position="425"/>
        <end position="446"/>
    </location>
</feature>
<gene>
    <name evidence="3" type="ORF">LS65_001460</name>
</gene>
<accession>A0A4U8TRV7</accession>